<evidence type="ECO:0000256" key="6">
    <source>
        <dbReference type="ARBA" id="ARBA00023136"/>
    </source>
</evidence>
<evidence type="ECO:0000259" key="8">
    <source>
        <dbReference type="PROSITE" id="PS50893"/>
    </source>
</evidence>
<feature type="transmembrane region" description="Helical" evidence="7">
    <location>
        <begin position="73"/>
        <end position="95"/>
    </location>
</feature>
<feature type="domain" description="ABC transporter" evidence="8">
    <location>
        <begin position="360"/>
        <end position="595"/>
    </location>
</feature>
<dbReference type="Gene3D" id="3.40.50.300">
    <property type="entry name" value="P-loop containing nucleotide triphosphate hydrolases"/>
    <property type="match status" value="1"/>
</dbReference>
<dbReference type="PANTHER" id="PTHR24221">
    <property type="entry name" value="ATP-BINDING CASSETTE SUB-FAMILY B"/>
    <property type="match status" value="1"/>
</dbReference>
<dbReference type="GO" id="GO:0005524">
    <property type="term" value="F:ATP binding"/>
    <property type="evidence" value="ECO:0007669"/>
    <property type="project" value="UniProtKB-KW"/>
</dbReference>
<dbReference type="SUPFAM" id="SSF52540">
    <property type="entry name" value="P-loop containing nucleoside triphosphate hydrolases"/>
    <property type="match status" value="1"/>
</dbReference>
<feature type="transmembrane region" description="Helical" evidence="7">
    <location>
        <begin position="24"/>
        <end position="53"/>
    </location>
</feature>
<gene>
    <name evidence="10" type="ORF">SAMN04487894_11557</name>
</gene>
<dbReference type="InterPro" id="IPR027417">
    <property type="entry name" value="P-loop_NTPase"/>
</dbReference>
<dbReference type="InterPro" id="IPR017871">
    <property type="entry name" value="ABC_transporter-like_CS"/>
</dbReference>
<dbReference type="GO" id="GO:0140359">
    <property type="term" value="F:ABC-type transporter activity"/>
    <property type="evidence" value="ECO:0007669"/>
    <property type="project" value="InterPro"/>
</dbReference>
<reference evidence="11" key="1">
    <citation type="submission" date="2016-10" db="EMBL/GenBank/DDBJ databases">
        <authorList>
            <person name="Varghese N."/>
            <person name="Submissions S."/>
        </authorList>
    </citation>
    <scope>NUCLEOTIDE SEQUENCE [LARGE SCALE GENOMIC DNA]</scope>
    <source>
        <strain evidence="11">DSM 25811 / CCM 8410 / LMG 26954 / E90</strain>
    </source>
</reference>
<feature type="domain" description="ABC transmembrane type-1" evidence="9">
    <location>
        <begin position="26"/>
        <end position="325"/>
    </location>
</feature>
<dbReference type="SMART" id="SM00382">
    <property type="entry name" value="AAA"/>
    <property type="match status" value="1"/>
</dbReference>
<dbReference type="Proteomes" id="UP000198757">
    <property type="component" value="Unassembled WGS sequence"/>
</dbReference>
<dbReference type="Pfam" id="PF00664">
    <property type="entry name" value="ABC_membrane"/>
    <property type="match status" value="1"/>
</dbReference>
<dbReference type="InterPro" id="IPR003439">
    <property type="entry name" value="ABC_transporter-like_ATP-bd"/>
</dbReference>
<keyword evidence="5 7" id="KW-1133">Transmembrane helix</keyword>
<dbReference type="InterPro" id="IPR003593">
    <property type="entry name" value="AAA+_ATPase"/>
</dbReference>
<evidence type="ECO:0000256" key="2">
    <source>
        <dbReference type="ARBA" id="ARBA00022692"/>
    </source>
</evidence>
<feature type="transmembrane region" description="Helical" evidence="7">
    <location>
        <begin position="159"/>
        <end position="176"/>
    </location>
</feature>
<organism evidence="10 11">
    <name type="scientific">Niabella drilacis (strain DSM 25811 / CCM 8410 / CCUG 62505 / LMG 26954 / E90)</name>
    <dbReference type="NCBI Taxonomy" id="1285928"/>
    <lineage>
        <taxon>Bacteria</taxon>
        <taxon>Pseudomonadati</taxon>
        <taxon>Bacteroidota</taxon>
        <taxon>Chitinophagia</taxon>
        <taxon>Chitinophagales</taxon>
        <taxon>Chitinophagaceae</taxon>
        <taxon>Niabella</taxon>
    </lineage>
</organism>
<evidence type="ECO:0000313" key="11">
    <source>
        <dbReference type="Proteomes" id="UP000198757"/>
    </source>
</evidence>
<dbReference type="AlphaFoldDB" id="A0A1G6YBP1"/>
<name>A0A1G6YBP1_NIADE</name>
<dbReference type="GO" id="GO:0005886">
    <property type="term" value="C:plasma membrane"/>
    <property type="evidence" value="ECO:0007669"/>
    <property type="project" value="UniProtKB-SubCell"/>
</dbReference>
<dbReference type="OrthoDB" id="9760358at2"/>
<dbReference type="PROSITE" id="PS50893">
    <property type="entry name" value="ABC_TRANSPORTER_2"/>
    <property type="match status" value="1"/>
</dbReference>
<evidence type="ECO:0000313" key="10">
    <source>
        <dbReference type="EMBL" id="SDD87799.1"/>
    </source>
</evidence>
<sequence>MNTDFKYGFWGYFRFYYSILGSRLYLFIALNILVGLLDGVGLALFVPLITMLFDSGAAGSGSIGNVKYLSDALAALNIPLNMSGILLVVALLFSVKGLIRFIQMQFFFRMRFLFIKKIRAAMLQQLNDISYSGFLQLDAGKIQNNLTTEISNLFASMSGYFYTIQYAGILITYYLLAFAANFQFATLVIISGVLSNLLFKKVFSKTQKLSGDVSQKGNFFSSFLIQAVTHFRYLKATNYFKRYLKKLRTVVDETEQLNLKMGRLQALSEGMKEPVAIIVIGTVIYIQFRFFPGSNKSTILVSLLLFYRSLSQLSLLQTSWQHFIQNTGSVRSVTRMIKQMNQLREPPGTLQEEPADIGSIELTDVAVQYDTMTILENVSLSIPLNQTVAFVGESGSGKTTLAHVIIGLIPPTSGSVLIGNRSIETMNLPSYRDKIGYIAQDPVVFNDTIFNNVTFFAPPSPENNARFRNAVRDASLETFIASLPNREQTHVGDNGIYISGGQKQRLSIARELYKNCSLFVLDEATSALDSATENSIQQNLDLLHGNRTVIIIAHRLATIKKADIIYVIKNKTIQARGTFDTLSRESELFRNMIAAQQY</sequence>
<dbReference type="InterPro" id="IPR036640">
    <property type="entry name" value="ABC1_TM_sf"/>
</dbReference>
<evidence type="ECO:0000256" key="7">
    <source>
        <dbReference type="SAM" id="Phobius"/>
    </source>
</evidence>
<evidence type="ECO:0000256" key="4">
    <source>
        <dbReference type="ARBA" id="ARBA00022840"/>
    </source>
</evidence>
<feature type="transmembrane region" description="Helical" evidence="7">
    <location>
        <begin position="274"/>
        <end position="291"/>
    </location>
</feature>
<dbReference type="EMBL" id="FMZO01000015">
    <property type="protein sequence ID" value="SDD87799.1"/>
    <property type="molecule type" value="Genomic_DNA"/>
</dbReference>
<evidence type="ECO:0000256" key="5">
    <source>
        <dbReference type="ARBA" id="ARBA00022989"/>
    </source>
</evidence>
<accession>A0A1G6YBP1</accession>
<dbReference type="PANTHER" id="PTHR24221:SF654">
    <property type="entry name" value="ATP-BINDING CASSETTE SUB-FAMILY B MEMBER 6"/>
    <property type="match status" value="1"/>
</dbReference>
<dbReference type="InterPro" id="IPR039421">
    <property type="entry name" value="Type_1_exporter"/>
</dbReference>
<feature type="transmembrane region" description="Helical" evidence="7">
    <location>
        <begin position="182"/>
        <end position="199"/>
    </location>
</feature>
<evidence type="ECO:0000259" key="9">
    <source>
        <dbReference type="PROSITE" id="PS50929"/>
    </source>
</evidence>
<keyword evidence="11" id="KW-1185">Reference proteome</keyword>
<dbReference type="Gene3D" id="1.20.1560.10">
    <property type="entry name" value="ABC transporter type 1, transmembrane domain"/>
    <property type="match status" value="1"/>
</dbReference>
<dbReference type="PROSITE" id="PS00211">
    <property type="entry name" value="ABC_TRANSPORTER_1"/>
    <property type="match status" value="1"/>
</dbReference>
<dbReference type="Pfam" id="PF00005">
    <property type="entry name" value="ABC_tran"/>
    <property type="match status" value="1"/>
</dbReference>
<dbReference type="InterPro" id="IPR011527">
    <property type="entry name" value="ABC1_TM_dom"/>
</dbReference>
<comment type="subcellular location">
    <subcellularLocation>
        <location evidence="1">Cell membrane</location>
        <topology evidence="1">Multi-pass membrane protein</topology>
    </subcellularLocation>
</comment>
<dbReference type="PROSITE" id="PS50929">
    <property type="entry name" value="ABC_TM1F"/>
    <property type="match status" value="1"/>
</dbReference>
<dbReference type="GO" id="GO:0034040">
    <property type="term" value="F:ATPase-coupled lipid transmembrane transporter activity"/>
    <property type="evidence" value="ECO:0007669"/>
    <property type="project" value="TreeGrafter"/>
</dbReference>
<evidence type="ECO:0000256" key="1">
    <source>
        <dbReference type="ARBA" id="ARBA00004651"/>
    </source>
</evidence>
<proteinExistence type="predicted"/>
<keyword evidence="4 10" id="KW-0067">ATP-binding</keyword>
<keyword evidence="3" id="KW-0547">Nucleotide-binding</keyword>
<dbReference type="SUPFAM" id="SSF90123">
    <property type="entry name" value="ABC transporter transmembrane region"/>
    <property type="match status" value="1"/>
</dbReference>
<keyword evidence="2 7" id="KW-0812">Transmembrane</keyword>
<evidence type="ECO:0000256" key="3">
    <source>
        <dbReference type="ARBA" id="ARBA00022741"/>
    </source>
</evidence>
<dbReference type="STRING" id="1285928.SAMN04487894_11557"/>
<dbReference type="GO" id="GO:0016887">
    <property type="term" value="F:ATP hydrolysis activity"/>
    <property type="evidence" value="ECO:0007669"/>
    <property type="project" value="InterPro"/>
</dbReference>
<protein>
    <submittedName>
        <fullName evidence="10">ATP-binding cassette, subfamily B, MsbA</fullName>
    </submittedName>
</protein>
<dbReference type="RefSeq" id="WP_090392141.1">
    <property type="nucleotide sequence ID" value="NZ_FMZO01000015.1"/>
</dbReference>
<keyword evidence="6 7" id="KW-0472">Membrane</keyword>